<gene>
    <name evidence="1" type="ORF">AVEN_67769_1</name>
    <name evidence="2" type="ORF">AVEN_75040_1</name>
</gene>
<keyword evidence="3" id="KW-1185">Reference proteome</keyword>
<reference evidence="1 3" key="1">
    <citation type="journal article" date="2019" name="Sci. Rep.">
        <title>Orb-weaving spider Araneus ventricosus genome elucidates the spidroin gene catalogue.</title>
        <authorList>
            <person name="Kono N."/>
            <person name="Nakamura H."/>
            <person name="Ohtoshi R."/>
            <person name="Moran D.A.P."/>
            <person name="Shinohara A."/>
            <person name="Yoshida Y."/>
            <person name="Fujiwara M."/>
            <person name="Mori M."/>
            <person name="Tomita M."/>
            <person name="Arakawa K."/>
        </authorList>
    </citation>
    <scope>NUCLEOTIDE SEQUENCE [LARGE SCALE GENOMIC DNA]</scope>
</reference>
<protein>
    <submittedName>
        <fullName evidence="1">Uncharacterized protein</fullName>
    </submittedName>
</protein>
<dbReference type="EMBL" id="BGPR01156345">
    <property type="protein sequence ID" value="GBL78623.1"/>
    <property type="molecule type" value="Genomic_DNA"/>
</dbReference>
<name>A0A4Y2AFQ6_ARAVE</name>
<evidence type="ECO:0000313" key="1">
    <source>
        <dbReference type="EMBL" id="GBL78623.1"/>
    </source>
</evidence>
<evidence type="ECO:0000313" key="2">
    <source>
        <dbReference type="EMBL" id="GBL78640.1"/>
    </source>
</evidence>
<accession>A0A4Y2AFQ6</accession>
<evidence type="ECO:0000313" key="3">
    <source>
        <dbReference type="Proteomes" id="UP000499080"/>
    </source>
</evidence>
<dbReference type="Proteomes" id="UP000499080">
    <property type="component" value="Unassembled WGS sequence"/>
</dbReference>
<dbReference type="EMBL" id="BGPR01156348">
    <property type="protein sequence ID" value="GBL78640.1"/>
    <property type="molecule type" value="Genomic_DNA"/>
</dbReference>
<comment type="caution">
    <text evidence="1">The sequence shown here is derived from an EMBL/GenBank/DDBJ whole genome shotgun (WGS) entry which is preliminary data.</text>
</comment>
<organism evidence="1 3">
    <name type="scientific">Araneus ventricosus</name>
    <name type="common">Orbweaver spider</name>
    <name type="synonym">Epeira ventricosa</name>
    <dbReference type="NCBI Taxonomy" id="182803"/>
    <lineage>
        <taxon>Eukaryota</taxon>
        <taxon>Metazoa</taxon>
        <taxon>Ecdysozoa</taxon>
        <taxon>Arthropoda</taxon>
        <taxon>Chelicerata</taxon>
        <taxon>Arachnida</taxon>
        <taxon>Araneae</taxon>
        <taxon>Araneomorphae</taxon>
        <taxon>Entelegynae</taxon>
        <taxon>Araneoidea</taxon>
        <taxon>Araneidae</taxon>
        <taxon>Araneus</taxon>
    </lineage>
</organism>
<proteinExistence type="predicted"/>
<dbReference type="AlphaFoldDB" id="A0A4Y2AFQ6"/>
<sequence length="116" mass="13047">MIDEGRKMVGGHSRSCFHPFPLLRFSILSGSKNPSTRGGPDPAQGPRFSCGSSTFIGEYTRKLRGHHISWLFYLKYASLCRRKKASFNTVVSTRPDFLLLRMRSNKSMPVSTTAFS</sequence>